<comment type="similarity">
    <text evidence="1">Belongs to the proteasome inhibitor PI31 family.</text>
</comment>
<reference evidence="6 7" key="1">
    <citation type="journal article" date="2017" name="Nat. Ecol. Evol.">
        <title>Scallop genome provides insights into evolution of bilaterian karyotype and development.</title>
        <authorList>
            <person name="Wang S."/>
            <person name="Zhang J."/>
            <person name="Jiao W."/>
            <person name="Li J."/>
            <person name="Xun X."/>
            <person name="Sun Y."/>
            <person name="Guo X."/>
            <person name="Huan P."/>
            <person name="Dong B."/>
            <person name="Zhang L."/>
            <person name="Hu X."/>
            <person name="Sun X."/>
            <person name="Wang J."/>
            <person name="Zhao C."/>
            <person name="Wang Y."/>
            <person name="Wang D."/>
            <person name="Huang X."/>
            <person name="Wang R."/>
            <person name="Lv J."/>
            <person name="Li Y."/>
            <person name="Zhang Z."/>
            <person name="Liu B."/>
            <person name="Lu W."/>
            <person name="Hui Y."/>
            <person name="Liang J."/>
            <person name="Zhou Z."/>
            <person name="Hou R."/>
            <person name="Li X."/>
            <person name="Liu Y."/>
            <person name="Li H."/>
            <person name="Ning X."/>
            <person name="Lin Y."/>
            <person name="Zhao L."/>
            <person name="Xing Q."/>
            <person name="Dou J."/>
            <person name="Li Y."/>
            <person name="Mao J."/>
            <person name="Guo H."/>
            <person name="Dou H."/>
            <person name="Li T."/>
            <person name="Mu C."/>
            <person name="Jiang W."/>
            <person name="Fu Q."/>
            <person name="Fu X."/>
            <person name="Miao Y."/>
            <person name="Liu J."/>
            <person name="Yu Q."/>
            <person name="Li R."/>
            <person name="Liao H."/>
            <person name="Li X."/>
            <person name="Kong Y."/>
            <person name="Jiang Z."/>
            <person name="Chourrout D."/>
            <person name="Li R."/>
            <person name="Bao Z."/>
        </authorList>
    </citation>
    <scope>NUCLEOTIDE SEQUENCE [LARGE SCALE GENOMIC DNA]</scope>
    <source>
        <strain evidence="6 7">PY_sf001</strain>
    </source>
</reference>
<proteinExistence type="inferred from homology"/>
<dbReference type="AlphaFoldDB" id="A0A210QXH3"/>
<protein>
    <recommendedName>
        <fullName evidence="2">Proteasome inhibitor PI31 subunit</fullName>
    </recommendedName>
</protein>
<evidence type="ECO:0000256" key="2">
    <source>
        <dbReference type="ARBA" id="ARBA00015575"/>
    </source>
</evidence>
<dbReference type="Proteomes" id="UP000242188">
    <property type="component" value="Unassembled WGS sequence"/>
</dbReference>
<dbReference type="InterPro" id="IPR045128">
    <property type="entry name" value="PI31-like"/>
</dbReference>
<feature type="region of interest" description="Disordered" evidence="4">
    <location>
        <begin position="147"/>
        <end position="283"/>
    </location>
</feature>
<dbReference type="STRING" id="6573.A0A210QXH3"/>
<dbReference type="GO" id="GO:0004866">
    <property type="term" value="F:endopeptidase inhibitor activity"/>
    <property type="evidence" value="ECO:0007669"/>
    <property type="project" value="InterPro"/>
</dbReference>
<evidence type="ECO:0000313" key="7">
    <source>
        <dbReference type="Proteomes" id="UP000242188"/>
    </source>
</evidence>
<feature type="compositionally biased region" description="Pro residues" evidence="4">
    <location>
        <begin position="260"/>
        <end position="271"/>
    </location>
</feature>
<dbReference type="GO" id="GO:0000502">
    <property type="term" value="C:proteasome complex"/>
    <property type="evidence" value="ECO:0007669"/>
    <property type="project" value="UniProtKB-KW"/>
</dbReference>
<dbReference type="GO" id="GO:0070628">
    <property type="term" value="F:proteasome binding"/>
    <property type="evidence" value="ECO:0007669"/>
    <property type="project" value="InterPro"/>
</dbReference>
<dbReference type="PANTHER" id="PTHR13266">
    <property type="entry name" value="PROTEASOME INHIBITOR"/>
    <property type="match status" value="1"/>
</dbReference>
<evidence type="ECO:0000256" key="4">
    <source>
        <dbReference type="SAM" id="MobiDB-lite"/>
    </source>
</evidence>
<dbReference type="GO" id="GO:0043161">
    <property type="term" value="P:proteasome-mediated ubiquitin-dependent protein catabolic process"/>
    <property type="evidence" value="ECO:0007669"/>
    <property type="project" value="InterPro"/>
</dbReference>
<gene>
    <name evidence="6" type="ORF">KP79_PYT23428</name>
</gene>
<dbReference type="OrthoDB" id="68090at2759"/>
<accession>A0A210QXH3</accession>
<dbReference type="PANTHER" id="PTHR13266:SF1">
    <property type="entry name" value="PROTEASOME INHIBITOR PI31 SUBUNIT"/>
    <property type="match status" value="1"/>
</dbReference>
<sequence>MASPGQELLYCSVKNQLQSPQDAIITTLHWSLVSNGHKCIGLGEMTSDRDSQTELLPTGWNENQDLYVLRYRREGEPSTVYMLKVIRIDSDMLVNFMNVSNECVVTLNIRTRDFTTGDLTSFESAFQNLDVLCSQFKREILDAVLKGGKKGGSTSSLTDTSRSSQEKRSQGRSRSYEEEYDPLRIPSRHPHMQQRPPDWSDPGDPFSIGRADLDPLGRGGGMRFDPFRGNRPGMRPDPNAGLPHPLPPGAIPPGARFDPFGPPGGPGQRPGPDPDHELPPGYGDMFICSKQLEQNELNPADFKYDLMLVVINYCQDIAFIKFTTRFKLVQVFMQYIFAWSRTNEV</sequence>
<name>A0A210QXH3_MIZYE</name>
<evidence type="ECO:0000313" key="6">
    <source>
        <dbReference type="EMBL" id="OWF53425.1"/>
    </source>
</evidence>
<dbReference type="EMBL" id="NEDP02001345">
    <property type="protein sequence ID" value="OWF53425.1"/>
    <property type="molecule type" value="Genomic_DNA"/>
</dbReference>
<evidence type="ECO:0000256" key="3">
    <source>
        <dbReference type="ARBA" id="ARBA00022942"/>
    </source>
</evidence>
<dbReference type="InterPro" id="IPR021625">
    <property type="entry name" value="PI31_Prot_N"/>
</dbReference>
<feature type="compositionally biased region" description="Low complexity" evidence="4">
    <location>
        <begin position="152"/>
        <end position="163"/>
    </location>
</feature>
<keyword evidence="7" id="KW-1185">Reference proteome</keyword>
<organism evidence="6 7">
    <name type="scientific">Mizuhopecten yessoensis</name>
    <name type="common">Japanese scallop</name>
    <name type="synonym">Patinopecten yessoensis</name>
    <dbReference type="NCBI Taxonomy" id="6573"/>
    <lineage>
        <taxon>Eukaryota</taxon>
        <taxon>Metazoa</taxon>
        <taxon>Spiralia</taxon>
        <taxon>Lophotrochozoa</taxon>
        <taxon>Mollusca</taxon>
        <taxon>Bivalvia</taxon>
        <taxon>Autobranchia</taxon>
        <taxon>Pteriomorphia</taxon>
        <taxon>Pectinida</taxon>
        <taxon>Pectinoidea</taxon>
        <taxon>Pectinidae</taxon>
        <taxon>Mizuhopecten</taxon>
    </lineage>
</organism>
<feature type="domain" description="PI31 proteasome regulator N-terminal" evidence="5">
    <location>
        <begin position="15"/>
        <end position="150"/>
    </location>
</feature>
<feature type="compositionally biased region" description="Basic and acidic residues" evidence="4">
    <location>
        <begin position="164"/>
        <end position="177"/>
    </location>
</feature>
<comment type="caution">
    <text evidence="6">The sequence shown here is derived from an EMBL/GenBank/DDBJ whole genome shotgun (WGS) entry which is preliminary data.</text>
</comment>
<keyword evidence="3 6" id="KW-0647">Proteasome</keyword>
<evidence type="ECO:0000256" key="1">
    <source>
        <dbReference type="ARBA" id="ARBA00006405"/>
    </source>
</evidence>
<dbReference type="Gene3D" id="3.40.1000.30">
    <property type="match status" value="1"/>
</dbReference>
<evidence type="ECO:0000259" key="5">
    <source>
        <dbReference type="Pfam" id="PF11566"/>
    </source>
</evidence>
<dbReference type="Pfam" id="PF11566">
    <property type="entry name" value="PI31_Prot_N"/>
    <property type="match status" value="1"/>
</dbReference>